<dbReference type="Gene3D" id="2.130.10.10">
    <property type="entry name" value="YVTN repeat-like/Quinoprotein amine dehydrogenase"/>
    <property type="match status" value="1"/>
</dbReference>
<accession>A0AAD9PM67</accession>
<feature type="repeat" description="WD" evidence="3">
    <location>
        <begin position="261"/>
        <end position="295"/>
    </location>
</feature>
<protein>
    <submittedName>
        <fullName evidence="4">Bifunctional WD40 repeat/WD40-YVTN repeat-like-containing domain superfamily/WD40-repeat-containing domain superfamily</fullName>
    </submittedName>
</protein>
<dbReference type="AlphaFoldDB" id="A0AAD9PM67"/>
<dbReference type="Proteomes" id="UP001214638">
    <property type="component" value="Unassembled WGS sequence"/>
</dbReference>
<dbReference type="EMBL" id="JALLKP010000001">
    <property type="protein sequence ID" value="KAK2197121.1"/>
    <property type="molecule type" value="Genomic_DNA"/>
</dbReference>
<reference evidence="4" key="1">
    <citation type="journal article" date="2023" name="Nat. Microbiol.">
        <title>Babesia duncani multi-omics identifies virulence factors and drug targets.</title>
        <authorList>
            <person name="Singh P."/>
            <person name="Lonardi S."/>
            <person name="Liang Q."/>
            <person name="Vydyam P."/>
            <person name="Khabirova E."/>
            <person name="Fang T."/>
            <person name="Gihaz S."/>
            <person name="Thekkiniath J."/>
            <person name="Munshi M."/>
            <person name="Abel S."/>
            <person name="Ciampossin L."/>
            <person name="Batugedara G."/>
            <person name="Gupta M."/>
            <person name="Lu X.M."/>
            <person name="Lenz T."/>
            <person name="Chakravarty S."/>
            <person name="Cornillot E."/>
            <person name="Hu Y."/>
            <person name="Ma W."/>
            <person name="Gonzalez L.M."/>
            <person name="Sanchez S."/>
            <person name="Estrada K."/>
            <person name="Sanchez-Flores A."/>
            <person name="Montero E."/>
            <person name="Harb O.S."/>
            <person name="Le Roch K.G."/>
            <person name="Mamoun C.B."/>
        </authorList>
    </citation>
    <scope>NUCLEOTIDE SEQUENCE</scope>
    <source>
        <strain evidence="4">WA1</strain>
    </source>
</reference>
<dbReference type="SMART" id="SM00320">
    <property type="entry name" value="WD40"/>
    <property type="match status" value="4"/>
</dbReference>
<keyword evidence="1 3" id="KW-0853">WD repeat</keyword>
<dbReference type="InterPro" id="IPR036322">
    <property type="entry name" value="WD40_repeat_dom_sf"/>
</dbReference>
<dbReference type="RefSeq" id="XP_067803963.1">
    <property type="nucleotide sequence ID" value="XM_067945172.1"/>
</dbReference>
<dbReference type="KEGG" id="bdw:94334418"/>
<dbReference type="InterPro" id="IPR001680">
    <property type="entry name" value="WD40_rpt"/>
</dbReference>
<comment type="caution">
    <text evidence="4">The sequence shown here is derived from an EMBL/GenBank/DDBJ whole genome shotgun (WGS) entry which is preliminary data.</text>
</comment>
<dbReference type="InterPro" id="IPR015943">
    <property type="entry name" value="WD40/YVTN_repeat-like_dom_sf"/>
</dbReference>
<dbReference type="PANTHER" id="PTHR10971">
    <property type="entry name" value="MRNA EXPORT FACTOR AND BUB3"/>
    <property type="match status" value="1"/>
</dbReference>
<keyword evidence="5" id="KW-1185">Reference proteome</keyword>
<sequence>MSFTLSLQDLKCHYVNQIPDDTVTRLAWNNAGSPLLLAATSWDKTCRIYKIASAGDMGVHSELGITYRQEAPLLSCCFSNDNLRVFAGGCNQSVSAFDLGSNSTTGMVVGRHDKPISGVHWVPSFNAVLTCGWDGKVALWDGRQQNALWSQVINAKIFASDVKGNLLSVADNMGKIHTWNLDRIRHNEQKLTSNSLLRTQVRALSLFPDTTHHAGVAVSSICGRCAVMWLKPDAMHSNFSFKCHRLDQHKGGGKTTLATCINGLDFHTTYGTFITGANDGTLAIWDKDNRAKVRQFTGVEGSVVSISFQSYNNLVAFATGYDWHMGLDRNLMVTTPKRIGVIRLKEEDIKKSKSTISGRR</sequence>
<evidence type="ECO:0000256" key="1">
    <source>
        <dbReference type="ARBA" id="ARBA00022574"/>
    </source>
</evidence>
<evidence type="ECO:0000256" key="3">
    <source>
        <dbReference type="PROSITE-ProRule" id="PRU00221"/>
    </source>
</evidence>
<dbReference type="PROSITE" id="PS50294">
    <property type="entry name" value="WD_REPEATS_REGION"/>
    <property type="match status" value="1"/>
</dbReference>
<dbReference type="SUPFAM" id="SSF50978">
    <property type="entry name" value="WD40 repeat-like"/>
    <property type="match status" value="1"/>
</dbReference>
<name>A0AAD9PM67_9APIC</name>
<dbReference type="GeneID" id="94334418"/>
<gene>
    <name evidence="4" type="ORF">BdWA1_000120</name>
</gene>
<keyword evidence="2" id="KW-0677">Repeat</keyword>
<dbReference type="Pfam" id="PF00400">
    <property type="entry name" value="WD40"/>
    <property type="match status" value="3"/>
</dbReference>
<evidence type="ECO:0000256" key="2">
    <source>
        <dbReference type="ARBA" id="ARBA00022737"/>
    </source>
</evidence>
<dbReference type="PROSITE" id="PS50082">
    <property type="entry name" value="WD_REPEATS_2"/>
    <property type="match status" value="2"/>
</dbReference>
<evidence type="ECO:0000313" key="4">
    <source>
        <dbReference type="EMBL" id="KAK2197121.1"/>
    </source>
</evidence>
<organism evidence="4 5">
    <name type="scientific">Babesia duncani</name>
    <dbReference type="NCBI Taxonomy" id="323732"/>
    <lineage>
        <taxon>Eukaryota</taxon>
        <taxon>Sar</taxon>
        <taxon>Alveolata</taxon>
        <taxon>Apicomplexa</taxon>
        <taxon>Aconoidasida</taxon>
        <taxon>Piroplasmida</taxon>
        <taxon>Babesiidae</taxon>
        <taxon>Babesia</taxon>
    </lineage>
</organism>
<evidence type="ECO:0000313" key="5">
    <source>
        <dbReference type="Proteomes" id="UP001214638"/>
    </source>
</evidence>
<proteinExistence type="predicted"/>
<feature type="repeat" description="WD" evidence="3">
    <location>
        <begin position="109"/>
        <end position="150"/>
    </location>
</feature>